<evidence type="ECO:0000256" key="8">
    <source>
        <dbReference type="ARBA" id="ARBA00023125"/>
    </source>
</evidence>
<dbReference type="EMBL" id="JXLB01000001">
    <property type="protein sequence ID" value="OJG83876.1"/>
    <property type="molecule type" value="Genomic_DNA"/>
</dbReference>
<comment type="similarity">
    <text evidence="2">Belongs to the Fur family.</text>
</comment>
<evidence type="ECO:0000256" key="3">
    <source>
        <dbReference type="ARBA" id="ARBA00022490"/>
    </source>
</evidence>
<organism evidence="13 14">
    <name type="scientific">Enterococcus ratti</name>
    <dbReference type="NCBI Taxonomy" id="150033"/>
    <lineage>
        <taxon>Bacteria</taxon>
        <taxon>Bacillati</taxon>
        <taxon>Bacillota</taxon>
        <taxon>Bacilli</taxon>
        <taxon>Lactobacillales</taxon>
        <taxon>Enterococcaceae</taxon>
        <taxon>Enterococcus</taxon>
    </lineage>
</organism>
<dbReference type="Gene3D" id="3.30.1490.190">
    <property type="match status" value="1"/>
</dbReference>
<keyword evidence="4" id="KW-0678">Repressor</keyword>
<dbReference type="GO" id="GO:0000976">
    <property type="term" value="F:transcription cis-regulatory region binding"/>
    <property type="evidence" value="ECO:0007669"/>
    <property type="project" value="TreeGrafter"/>
</dbReference>
<feature type="binding site" evidence="12">
    <location>
        <position position="115"/>
    </location>
    <ligand>
        <name>Fe cation</name>
        <dbReference type="ChEBI" id="CHEBI:24875"/>
    </ligand>
</feature>
<evidence type="ECO:0000256" key="7">
    <source>
        <dbReference type="ARBA" id="ARBA00023015"/>
    </source>
</evidence>
<name>A0A1L8WS76_9ENTE</name>
<dbReference type="STRING" id="150033.RV14_GL000053"/>
<dbReference type="CDD" id="cd07153">
    <property type="entry name" value="Fur_like"/>
    <property type="match status" value="1"/>
</dbReference>
<evidence type="ECO:0000256" key="4">
    <source>
        <dbReference type="ARBA" id="ARBA00022491"/>
    </source>
</evidence>
<feature type="binding site" evidence="12">
    <location>
        <position position="132"/>
    </location>
    <ligand>
        <name>Fe cation</name>
        <dbReference type="ChEBI" id="CHEBI:24875"/>
    </ligand>
</feature>
<comment type="cofactor">
    <cofactor evidence="12">
        <name>Mn(2+)</name>
        <dbReference type="ChEBI" id="CHEBI:29035"/>
    </cofactor>
    <cofactor evidence="12">
        <name>Fe(2+)</name>
        <dbReference type="ChEBI" id="CHEBI:29033"/>
    </cofactor>
    <text evidence="12">Binds 1 Mn(2+) or Fe(2+) ion per subunit.</text>
</comment>
<dbReference type="SUPFAM" id="SSF46785">
    <property type="entry name" value="Winged helix' DNA-binding domain"/>
    <property type="match status" value="1"/>
</dbReference>
<keyword evidence="10" id="KW-0464">Manganese</keyword>
<proteinExistence type="inferred from homology"/>
<evidence type="ECO:0000256" key="2">
    <source>
        <dbReference type="ARBA" id="ARBA00007957"/>
    </source>
</evidence>
<dbReference type="PANTHER" id="PTHR33202">
    <property type="entry name" value="ZINC UPTAKE REGULATION PROTEIN"/>
    <property type="match status" value="1"/>
</dbReference>
<dbReference type="Pfam" id="PF01475">
    <property type="entry name" value="FUR"/>
    <property type="match status" value="1"/>
</dbReference>
<comment type="subcellular location">
    <subcellularLocation>
        <location evidence="1">Cytoplasm</location>
    </subcellularLocation>
</comment>
<dbReference type="GO" id="GO:0003700">
    <property type="term" value="F:DNA-binding transcription factor activity"/>
    <property type="evidence" value="ECO:0007669"/>
    <property type="project" value="InterPro"/>
</dbReference>
<feature type="binding site" evidence="11">
    <location>
        <position position="100"/>
    </location>
    <ligand>
        <name>Zn(2+)</name>
        <dbReference type="ChEBI" id="CHEBI:29105"/>
    </ligand>
</feature>
<dbReference type="InterPro" id="IPR036390">
    <property type="entry name" value="WH_DNA-bd_sf"/>
</dbReference>
<feature type="binding site" evidence="11">
    <location>
        <position position="140"/>
    </location>
    <ligand>
        <name>Zn(2+)</name>
        <dbReference type="ChEBI" id="CHEBI:29105"/>
    </ligand>
</feature>
<evidence type="ECO:0000256" key="9">
    <source>
        <dbReference type="ARBA" id="ARBA00023163"/>
    </source>
</evidence>
<evidence type="ECO:0000256" key="12">
    <source>
        <dbReference type="PIRSR" id="PIRSR602481-2"/>
    </source>
</evidence>
<dbReference type="GO" id="GO:0045892">
    <property type="term" value="P:negative regulation of DNA-templated transcription"/>
    <property type="evidence" value="ECO:0007669"/>
    <property type="project" value="TreeGrafter"/>
</dbReference>
<dbReference type="AlphaFoldDB" id="A0A1L8WS76"/>
<keyword evidence="14" id="KW-1185">Reference proteome</keyword>
<dbReference type="Proteomes" id="UP000182152">
    <property type="component" value="Unassembled WGS sequence"/>
</dbReference>
<dbReference type="GO" id="GO:1900376">
    <property type="term" value="P:regulation of secondary metabolite biosynthetic process"/>
    <property type="evidence" value="ECO:0007669"/>
    <property type="project" value="TreeGrafter"/>
</dbReference>
<keyword evidence="12" id="KW-0408">Iron</keyword>
<dbReference type="InterPro" id="IPR002481">
    <property type="entry name" value="FUR"/>
</dbReference>
<keyword evidence="3" id="KW-0963">Cytoplasm</keyword>
<keyword evidence="6 11" id="KW-0862">Zinc</keyword>
<dbReference type="PANTHER" id="PTHR33202:SF8">
    <property type="entry name" value="PEROXIDE-RESPONSIVE REPRESSOR PERR"/>
    <property type="match status" value="1"/>
</dbReference>
<keyword evidence="9" id="KW-0804">Transcription</keyword>
<accession>A0A1L8WS76</accession>
<dbReference type="Gene3D" id="1.10.10.10">
    <property type="entry name" value="Winged helix-like DNA-binding domain superfamily/Winged helix DNA-binding domain"/>
    <property type="match status" value="1"/>
</dbReference>
<evidence type="ECO:0000313" key="14">
    <source>
        <dbReference type="Proteomes" id="UP000182152"/>
    </source>
</evidence>
<evidence type="ECO:0000256" key="10">
    <source>
        <dbReference type="ARBA" id="ARBA00023211"/>
    </source>
</evidence>
<comment type="caution">
    <text evidence="13">The sequence shown here is derived from an EMBL/GenBank/DDBJ whole genome shotgun (WGS) entry which is preliminary data.</text>
</comment>
<keyword evidence="5 11" id="KW-0479">Metal-binding</keyword>
<feature type="binding site" evidence="11">
    <location>
        <position position="143"/>
    </location>
    <ligand>
        <name>Zn(2+)</name>
        <dbReference type="ChEBI" id="CHEBI:29105"/>
    </ligand>
</feature>
<evidence type="ECO:0000256" key="5">
    <source>
        <dbReference type="ARBA" id="ARBA00022723"/>
    </source>
</evidence>
<dbReference type="InterPro" id="IPR043135">
    <property type="entry name" value="Fur_C"/>
</dbReference>
<reference evidence="13 14" key="1">
    <citation type="submission" date="2014-12" db="EMBL/GenBank/DDBJ databases">
        <title>Draft genome sequences of 29 type strains of Enterococci.</title>
        <authorList>
            <person name="Zhong Z."/>
            <person name="Sun Z."/>
            <person name="Liu W."/>
            <person name="Zhang W."/>
            <person name="Zhang H."/>
        </authorList>
    </citation>
    <scope>NUCLEOTIDE SEQUENCE [LARGE SCALE GENOMIC DNA]</scope>
    <source>
        <strain evidence="13 14">DSM 15687</strain>
    </source>
</reference>
<evidence type="ECO:0000256" key="1">
    <source>
        <dbReference type="ARBA" id="ARBA00004496"/>
    </source>
</evidence>
<evidence type="ECO:0000256" key="11">
    <source>
        <dbReference type="PIRSR" id="PIRSR602481-1"/>
    </source>
</evidence>
<gene>
    <name evidence="13" type="ORF">RV14_GL000053</name>
</gene>
<dbReference type="GO" id="GO:0005737">
    <property type="term" value="C:cytoplasm"/>
    <property type="evidence" value="ECO:0007669"/>
    <property type="project" value="UniProtKB-SubCell"/>
</dbReference>
<protein>
    <submittedName>
        <fullName evidence="13">Fur family transcriptional regulator</fullName>
    </submittedName>
</protein>
<evidence type="ECO:0000256" key="6">
    <source>
        <dbReference type="ARBA" id="ARBA00022833"/>
    </source>
</evidence>
<keyword evidence="7" id="KW-0805">Transcription regulation</keyword>
<feature type="binding site" evidence="11">
    <location>
        <position position="103"/>
    </location>
    <ligand>
        <name>Zn(2+)</name>
        <dbReference type="ChEBI" id="CHEBI:29105"/>
    </ligand>
</feature>
<keyword evidence="8" id="KW-0238">DNA-binding</keyword>
<dbReference type="InterPro" id="IPR036388">
    <property type="entry name" value="WH-like_DNA-bd_sf"/>
</dbReference>
<sequence length="160" mass="18764">MLKMENKLLVEEIVEKLKEENIRITPQRYAVLEYLIEHRSHPTADEIYRALAPRFPNMSVATVYNNLRLFTSIGFVQEMKYGDASSRFDFSSKRHYHVICENCGKIVDFHYPGLEDVEMAANRLTEFEIKEHRLELYGLCPECQKETTNLENLSSAQEEK</sequence>
<dbReference type="GO" id="GO:0008270">
    <property type="term" value="F:zinc ion binding"/>
    <property type="evidence" value="ECO:0007669"/>
    <property type="project" value="TreeGrafter"/>
</dbReference>
<dbReference type="FunFam" id="3.30.1490.190:FF:000003">
    <property type="entry name" value="Fur family transcriptional regulator"/>
    <property type="match status" value="1"/>
</dbReference>
<evidence type="ECO:0000313" key="13">
    <source>
        <dbReference type="EMBL" id="OJG83876.1"/>
    </source>
</evidence>
<comment type="cofactor">
    <cofactor evidence="11">
        <name>Zn(2+)</name>
        <dbReference type="ChEBI" id="CHEBI:29105"/>
    </cofactor>
    <text evidence="11">Binds 1 zinc ion per subunit.</text>
</comment>